<sequence>MFTRRNNFSLWQRRMKDVLVHRGLKKDKYRKKPKKMFIEDWEGLEEKAINVICLTICDDVLFNVMNIGSAMKLWAKLESIYMSKLLTNNLFLKKQLYSLKMMEGSWLLEHLNEFNRIVTQLLSIDVKNEGQDKALLFFSSLPPSYEHMVITLMYKKYTLEIDEVIIIILLSEIMKTDSEKSQDEGINVASGSNQRMGRFMNRGSGDWDHSK</sequence>
<name>A0ACC2KGY2_PERAE</name>
<organism evidence="1 2">
    <name type="scientific">Persea americana</name>
    <name type="common">Avocado</name>
    <dbReference type="NCBI Taxonomy" id="3435"/>
    <lineage>
        <taxon>Eukaryota</taxon>
        <taxon>Viridiplantae</taxon>
        <taxon>Streptophyta</taxon>
        <taxon>Embryophyta</taxon>
        <taxon>Tracheophyta</taxon>
        <taxon>Spermatophyta</taxon>
        <taxon>Magnoliopsida</taxon>
        <taxon>Magnoliidae</taxon>
        <taxon>Laurales</taxon>
        <taxon>Lauraceae</taxon>
        <taxon>Persea</taxon>
    </lineage>
</organism>
<evidence type="ECO:0000313" key="2">
    <source>
        <dbReference type="Proteomes" id="UP001234297"/>
    </source>
</evidence>
<comment type="caution">
    <text evidence="1">The sequence shown here is derived from an EMBL/GenBank/DDBJ whole genome shotgun (WGS) entry which is preliminary data.</text>
</comment>
<reference evidence="1 2" key="1">
    <citation type="journal article" date="2022" name="Hortic Res">
        <title>A haplotype resolved chromosomal level avocado genome allows analysis of novel avocado genes.</title>
        <authorList>
            <person name="Nath O."/>
            <person name="Fletcher S.J."/>
            <person name="Hayward A."/>
            <person name="Shaw L.M."/>
            <person name="Masouleh A.K."/>
            <person name="Furtado A."/>
            <person name="Henry R.J."/>
            <person name="Mitter N."/>
        </authorList>
    </citation>
    <scope>NUCLEOTIDE SEQUENCE [LARGE SCALE GENOMIC DNA]</scope>
    <source>
        <strain evidence="2">cv. Hass</strain>
    </source>
</reference>
<dbReference type="EMBL" id="CM056817">
    <property type="protein sequence ID" value="KAJ8620379.1"/>
    <property type="molecule type" value="Genomic_DNA"/>
</dbReference>
<keyword evidence="2" id="KW-1185">Reference proteome</keyword>
<gene>
    <name evidence="1" type="ORF">MRB53_028908</name>
</gene>
<evidence type="ECO:0000313" key="1">
    <source>
        <dbReference type="EMBL" id="KAJ8620379.1"/>
    </source>
</evidence>
<accession>A0ACC2KGY2</accession>
<proteinExistence type="predicted"/>
<protein>
    <submittedName>
        <fullName evidence="1">Uncharacterized protein</fullName>
    </submittedName>
</protein>
<dbReference type="Proteomes" id="UP001234297">
    <property type="component" value="Chromosome 9"/>
</dbReference>